<proteinExistence type="predicted"/>
<sequence>MGYFVVFCRWEVKYGWCIFYDSKEQVLLTMRNQDETKEERFDMKLLSKIKVDPIVKTVLFKI</sequence>
<evidence type="ECO:0000313" key="1">
    <source>
        <dbReference type="EMBL" id="AEG15753.1"/>
    </source>
</evidence>
<reference evidence="2" key="1">
    <citation type="submission" date="2011-05" db="EMBL/GenBank/DDBJ databases">
        <title>Complete sequence of Desulfotomaculum kuznetsovii DSM 6115.</title>
        <authorList>
            <person name="Lucas S."/>
            <person name="Han J."/>
            <person name="Lapidus A."/>
            <person name="Cheng J.-F."/>
            <person name="Goodwin L."/>
            <person name="Pitluck S."/>
            <person name="Peters L."/>
            <person name="Mikhailova N."/>
            <person name="Lu M."/>
            <person name="Saunders E."/>
            <person name="Han C."/>
            <person name="Tapia R."/>
            <person name="Land M."/>
            <person name="Hauser L."/>
            <person name="Kyrpides N."/>
            <person name="Ivanova N."/>
            <person name="Pagani I."/>
            <person name="Nazina T."/>
            <person name="Ivanova A."/>
            <person name="Parshina S."/>
            <person name="Kuever J."/>
            <person name="Muyzer G."/>
            <person name="Plugge C."/>
            <person name="Stams A."/>
            <person name="Woyke T."/>
        </authorList>
    </citation>
    <scope>NUCLEOTIDE SEQUENCE [LARGE SCALE GENOMIC DNA]</scope>
    <source>
        <strain evidence="2">DSM 6115 / VKM B-1805 / 17</strain>
    </source>
</reference>
<name>A0AAU8PCJ7_DESK7</name>
<dbReference type="Proteomes" id="UP000009229">
    <property type="component" value="Chromosome"/>
</dbReference>
<organism evidence="1 2">
    <name type="scientific">Desulfofundulus kuznetsovii (strain DSM 6115 / VKM B-1805 / 17)</name>
    <name type="common">Desulfotomaculum kuznetsovii</name>
    <dbReference type="NCBI Taxonomy" id="760568"/>
    <lineage>
        <taxon>Bacteria</taxon>
        <taxon>Bacillati</taxon>
        <taxon>Bacillota</taxon>
        <taxon>Clostridia</taxon>
        <taxon>Eubacteriales</taxon>
        <taxon>Peptococcaceae</taxon>
        <taxon>Desulfofundulus</taxon>
    </lineage>
</organism>
<accession>A0AAU8PCJ7</accession>
<gene>
    <name evidence="1" type="ordered locus">Desku_2214</name>
</gene>
<protein>
    <submittedName>
        <fullName evidence="1">Uncharacterized protein</fullName>
    </submittedName>
</protein>
<evidence type="ECO:0000313" key="2">
    <source>
        <dbReference type="Proteomes" id="UP000009229"/>
    </source>
</evidence>
<keyword evidence="2" id="KW-1185">Reference proteome</keyword>
<dbReference type="EMBL" id="CP002770">
    <property type="protein sequence ID" value="AEG15753.1"/>
    <property type="molecule type" value="Genomic_DNA"/>
</dbReference>
<dbReference type="AlphaFoldDB" id="A0AAU8PCJ7"/>
<dbReference type="KEGG" id="dku:Desku_2214"/>